<dbReference type="PANTHER" id="PTHR11831:SF4">
    <property type="entry name" value="SMALL RIBOSOMAL SUBUNIT PROTEIN US4M"/>
    <property type="match status" value="1"/>
</dbReference>
<dbReference type="GO" id="GO:0042274">
    <property type="term" value="P:ribosomal small subunit biogenesis"/>
    <property type="evidence" value="ECO:0007669"/>
    <property type="project" value="TreeGrafter"/>
</dbReference>
<evidence type="ECO:0000256" key="7">
    <source>
        <dbReference type="HAMAP-Rule" id="MF_01306"/>
    </source>
</evidence>
<dbReference type="Gene3D" id="1.10.1050.10">
    <property type="entry name" value="Ribosomal Protein S4 Delta 41, Chain A, domain 1"/>
    <property type="match status" value="1"/>
</dbReference>
<keyword evidence="3 7" id="KW-0694">RNA-binding</keyword>
<dbReference type="HAMAP" id="MF_01306_B">
    <property type="entry name" value="Ribosomal_uS4_B"/>
    <property type="match status" value="1"/>
</dbReference>
<dbReference type="InterPro" id="IPR002942">
    <property type="entry name" value="S4_RNA-bd"/>
</dbReference>
<dbReference type="GO" id="GO:0006412">
    <property type="term" value="P:translation"/>
    <property type="evidence" value="ECO:0007669"/>
    <property type="project" value="UniProtKB-UniRule"/>
</dbReference>
<dbReference type="AlphaFoldDB" id="A0A2H0TDC5"/>
<organism evidence="11 12">
    <name type="scientific">Candidatus Nomurabacteria bacterium CG10_big_fil_rev_8_21_14_0_10_35_16</name>
    <dbReference type="NCBI Taxonomy" id="1974731"/>
    <lineage>
        <taxon>Bacteria</taxon>
        <taxon>Candidatus Nomuraibacteriota</taxon>
    </lineage>
</organism>
<keyword evidence="5 7" id="KW-0687">Ribonucleoprotein</keyword>
<reference evidence="12" key="1">
    <citation type="submission" date="2017-09" db="EMBL/GenBank/DDBJ databases">
        <title>Depth-based differentiation of microbial function through sediment-hosted aquifers and enrichment of novel symbionts in the deep terrestrial subsurface.</title>
        <authorList>
            <person name="Probst A.J."/>
            <person name="Ladd B."/>
            <person name="Jarett J.K."/>
            <person name="Geller-Mcgrath D.E."/>
            <person name="Sieber C.M.K."/>
            <person name="Emerson J.B."/>
            <person name="Anantharaman K."/>
            <person name="Thomas B.C."/>
            <person name="Malmstrom R."/>
            <person name="Stieglmeier M."/>
            <person name="Klingl A."/>
            <person name="Woyke T."/>
            <person name="Ryan C.M."/>
            <person name="Banfield J.F."/>
        </authorList>
    </citation>
    <scope>NUCLEOTIDE SEQUENCE [LARGE SCALE GENOMIC DNA]</scope>
</reference>
<dbReference type="PROSITE" id="PS00632">
    <property type="entry name" value="RIBOSOMAL_S4"/>
    <property type="match status" value="1"/>
</dbReference>
<dbReference type="PANTHER" id="PTHR11831">
    <property type="entry name" value="30S 40S RIBOSOMAL PROTEIN"/>
    <property type="match status" value="1"/>
</dbReference>
<dbReference type="NCBIfam" id="NF003717">
    <property type="entry name" value="PRK05327.1"/>
    <property type="match status" value="1"/>
</dbReference>
<dbReference type="SMART" id="SM01390">
    <property type="entry name" value="Ribosomal_S4"/>
    <property type="match status" value="1"/>
</dbReference>
<name>A0A2H0TDC5_9BACT</name>
<dbReference type="EMBL" id="PFCQ01000006">
    <property type="protein sequence ID" value="PIR68394.1"/>
    <property type="molecule type" value="Genomic_DNA"/>
</dbReference>
<proteinExistence type="inferred from homology"/>
<dbReference type="GO" id="GO:0015935">
    <property type="term" value="C:small ribosomal subunit"/>
    <property type="evidence" value="ECO:0007669"/>
    <property type="project" value="InterPro"/>
</dbReference>
<evidence type="ECO:0000256" key="3">
    <source>
        <dbReference type="ARBA" id="ARBA00022884"/>
    </source>
</evidence>
<comment type="function">
    <text evidence="7">With S5 and S12 plays an important role in translational accuracy.</text>
</comment>
<feature type="domain" description="Small ribosomal subunit protein uS4 N-terminal" evidence="10">
    <location>
        <begin position="14"/>
        <end position="104"/>
    </location>
</feature>
<dbReference type="NCBIfam" id="TIGR01017">
    <property type="entry name" value="rpsD_bact"/>
    <property type="match status" value="1"/>
</dbReference>
<evidence type="ECO:0000256" key="8">
    <source>
        <dbReference type="RuleBase" id="RU003699"/>
    </source>
</evidence>
<dbReference type="InterPro" id="IPR005709">
    <property type="entry name" value="Ribosomal_uS4_bac-type"/>
</dbReference>
<comment type="function">
    <text evidence="7">One of the primary rRNA binding proteins, it binds directly to 16S rRNA where it nucleates assembly of the body of the 30S subunit.</text>
</comment>
<dbReference type="GO" id="GO:0003735">
    <property type="term" value="F:structural constituent of ribosome"/>
    <property type="evidence" value="ECO:0007669"/>
    <property type="project" value="InterPro"/>
</dbReference>
<keyword evidence="4 7" id="KW-0689">Ribosomal protein</keyword>
<evidence type="ECO:0000259" key="10">
    <source>
        <dbReference type="SMART" id="SM01390"/>
    </source>
</evidence>
<dbReference type="Pfam" id="PF00163">
    <property type="entry name" value="Ribosomal_S4"/>
    <property type="match status" value="1"/>
</dbReference>
<sequence>MVLSLKNQEEYNFMISKPKFKICRRLGPGVYDKCQTPKFNSGATMKGRRGSRPKALSEYGTQLIEKQKIRFSYGITERQLSNYVKKASLVKGAGTVEKFYEELEFRLDNVIYRMGLAPSRRAARQMVSHGHFIVNDHKVTIPSYQLKLGDVVKIREGSKSKKLFENLAERLKDYTAPTWLTFNMEKLEGNILDKPKNNESFLDLNAVLEFYSR</sequence>
<protein>
    <recommendedName>
        <fullName evidence="6 7">Small ribosomal subunit protein uS4</fullName>
    </recommendedName>
</protein>
<dbReference type="InterPro" id="IPR018079">
    <property type="entry name" value="Ribosomal_uS4_CS"/>
</dbReference>
<dbReference type="SMART" id="SM00363">
    <property type="entry name" value="S4"/>
    <property type="match status" value="1"/>
</dbReference>
<dbReference type="Gene3D" id="3.10.290.10">
    <property type="entry name" value="RNA-binding S4 domain"/>
    <property type="match status" value="1"/>
</dbReference>
<keyword evidence="2 7" id="KW-0699">rRNA-binding</keyword>
<evidence type="ECO:0000313" key="12">
    <source>
        <dbReference type="Proteomes" id="UP000230094"/>
    </source>
</evidence>
<dbReference type="PROSITE" id="PS50889">
    <property type="entry name" value="S4"/>
    <property type="match status" value="1"/>
</dbReference>
<evidence type="ECO:0000256" key="6">
    <source>
        <dbReference type="ARBA" id="ARBA00035254"/>
    </source>
</evidence>
<evidence type="ECO:0000256" key="1">
    <source>
        <dbReference type="ARBA" id="ARBA00007465"/>
    </source>
</evidence>
<evidence type="ECO:0000256" key="4">
    <source>
        <dbReference type="ARBA" id="ARBA00022980"/>
    </source>
</evidence>
<comment type="caution">
    <text evidence="11">The sequence shown here is derived from an EMBL/GenBank/DDBJ whole genome shotgun (WGS) entry which is preliminary data.</text>
</comment>
<feature type="domain" description="RNA-binding S4" evidence="9">
    <location>
        <begin position="105"/>
        <end position="169"/>
    </location>
</feature>
<dbReference type="InterPro" id="IPR036986">
    <property type="entry name" value="S4_RNA-bd_sf"/>
</dbReference>
<evidence type="ECO:0000259" key="9">
    <source>
        <dbReference type="SMART" id="SM00363"/>
    </source>
</evidence>
<dbReference type="FunFam" id="3.10.290.10:FF:000001">
    <property type="entry name" value="30S ribosomal protein S4"/>
    <property type="match status" value="1"/>
</dbReference>
<comment type="subunit">
    <text evidence="7">Part of the 30S ribosomal subunit. Contacts protein S5. The interaction surface between S4 and S5 is involved in control of translational fidelity.</text>
</comment>
<dbReference type="Pfam" id="PF01479">
    <property type="entry name" value="S4"/>
    <property type="match status" value="1"/>
</dbReference>
<evidence type="ECO:0000256" key="2">
    <source>
        <dbReference type="ARBA" id="ARBA00022730"/>
    </source>
</evidence>
<gene>
    <name evidence="7" type="primary">rpsD</name>
    <name evidence="11" type="ORF">COU49_01235</name>
</gene>
<comment type="similarity">
    <text evidence="1 7 8">Belongs to the universal ribosomal protein uS4 family.</text>
</comment>
<evidence type="ECO:0000313" key="11">
    <source>
        <dbReference type="EMBL" id="PIR68394.1"/>
    </source>
</evidence>
<dbReference type="SUPFAM" id="SSF55174">
    <property type="entry name" value="Alpha-L RNA-binding motif"/>
    <property type="match status" value="1"/>
</dbReference>
<dbReference type="InterPro" id="IPR022801">
    <property type="entry name" value="Ribosomal_uS4"/>
</dbReference>
<dbReference type="CDD" id="cd00165">
    <property type="entry name" value="S4"/>
    <property type="match status" value="1"/>
</dbReference>
<evidence type="ECO:0000256" key="5">
    <source>
        <dbReference type="ARBA" id="ARBA00023274"/>
    </source>
</evidence>
<dbReference type="GO" id="GO:0019843">
    <property type="term" value="F:rRNA binding"/>
    <property type="evidence" value="ECO:0007669"/>
    <property type="project" value="UniProtKB-UniRule"/>
</dbReference>
<dbReference type="Proteomes" id="UP000230094">
    <property type="component" value="Unassembled WGS sequence"/>
</dbReference>
<dbReference type="InterPro" id="IPR001912">
    <property type="entry name" value="Ribosomal_uS4_N"/>
</dbReference>
<accession>A0A2H0TDC5</accession>